<dbReference type="InterPro" id="IPR011006">
    <property type="entry name" value="CheY-like_superfamily"/>
</dbReference>
<dbReference type="Gene3D" id="1.10.287.130">
    <property type="match status" value="1"/>
</dbReference>
<dbReference type="Pfam" id="PF00072">
    <property type="entry name" value="Response_reg"/>
    <property type="match status" value="1"/>
</dbReference>
<dbReference type="CDD" id="cd17546">
    <property type="entry name" value="REC_hyHK_CKI1_RcsC-like"/>
    <property type="match status" value="1"/>
</dbReference>
<dbReference type="InterPro" id="IPR036890">
    <property type="entry name" value="HATPase_C_sf"/>
</dbReference>
<organism evidence="9 10">
    <name type="scientific">Halobacteriovorax marinus</name>
    <dbReference type="NCBI Taxonomy" id="97084"/>
    <lineage>
        <taxon>Bacteria</taxon>
        <taxon>Pseudomonadati</taxon>
        <taxon>Bdellovibrionota</taxon>
        <taxon>Bacteriovoracia</taxon>
        <taxon>Bacteriovoracales</taxon>
        <taxon>Halobacteriovoraceae</taxon>
        <taxon>Halobacteriovorax</taxon>
    </lineage>
</organism>
<comment type="catalytic activity">
    <reaction evidence="1">
        <text>ATP + protein L-histidine = ADP + protein N-phospho-L-histidine.</text>
        <dbReference type="EC" id="2.7.13.3"/>
    </reaction>
</comment>
<evidence type="ECO:0000313" key="10">
    <source>
        <dbReference type="Proteomes" id="UP000196531"/>
    </source>
</evidence>
<evidence type="ECO:0000313" key="9">
    <source>
        <dbReference type="EMBL" id="OUR95826.1"/>
    </source>
</evidence>
<dbReference type="FunFam" id="3.30.565.10:FF:000010">
    <property type="entry name" value="Sensor histidine kinase RcsC"/>
    <property type="match status" value="1"/>
</dbReference>
<evidence type="ECO:0000256" key="2">
    <source>
        <dbReference type="ARBA" id="ARBA00012438"/>
    </source>
</evidence>
<dbReference type="CDD" id="cd00082">
    <property type="entry name" value="HisKA"/>
    <property type="match status" value="1"/>
</dbReference>
<dbReference type="PANTHER" id="PTHR43047">
    <property type="entry name" value="TWO-COMPONENT HISTIDINE PROTEIN KINASE"/>
    <property type="match status" value="1"/>
</dbReference>
<dbReference type="SMART" id="SM00448">
    <property type="entry name" value="REC"/>
    <property type="match status" value="1"/>
</dbReference>
<dbReference type="Pfam" id="PF00512">
    <property type="entry name" value="HisKA"/>
    <property type="match status" value="1"/>
</dbReference>
<dbReference type="GO" id="GO:0009927">
    <property type="term" value="F:histidine phosphotransfer kinase activity"/>
    <property type="evidence" value="ECO:0007669"/>
    <property type="project" value="TreeGrafter"/>
</dbReference>
<name>A0A1Y5FBP1_9BACT</name>
<dbReference type="Pfam" id="PF02518">
    <property type="entry name" value="HATPase_c"/>
    <property type="match status" value="1"/>
</dbReference>
<dbReference type="SUPFAM" id="SSF47384">
    <property type="entry name" value="Homodimeric domain of signal transducing histidine kinase"/>
    <property type="match status" value="1"/>
</dbReference>
<dbReference type="InterPro" id="IPR036097">
    <property type="entry name" value="HisK_dim/P_sf"/>
</dbReference>
<evidence type="ECO:0000256" key="3">
    <source>
        <dbReference type="ARBA" id="ARBA00022553"/>
    </source>
</evidence>
<gene>
    <name evidence="9" type="ORF">A9Q84_15105</name>
</gene>
<evidence type="ECO:0000256" key="4">
    <source>
        <dbReference type="ARBA" id="ARBA00022679"/>
    </source>
</evidence>
<dbReference type="Gene3D" id="3.30.450.20">
    <property type="entry name" value="PAS domain"/>
    <property type="match status" value="1"/>
</dbReference>
<protein>
    <recommendedName>
        <fullName evidence="2">histidine kinase</fullName>
        <ecNumber evidence="2">2.7.13.3</ecNumber>
    </recommendedName>
</protein>
<evidence type="ECO:0000256" key="5">
    <source>
        <dbReference type="ARBA" id="ARBA00022777"/>
    </source>
</evidence>
<dbReference type="AlphaFoldDB" id="A0A1Y5FBP1"/>
<dbReference type="GO" id="GO:0000155">
    <property type="term" value="F:phosphorelay sensor kinase activity"/>
    <property type="evidence" value="ECO:0007669"/>
    <property type="project" value="InterPro"/>
</dbReference>
<evidence type="ECO:0000256" key="6">
    <source>
        <dbReference type="PROSITE-ProRule" id="PRU00169"/>
    </source>
</evidence>
<evidence type="ECO:0000259" key="8">
    <source>
        <dbReference type="PROSITE" id="PS50110"/>
    </source>
</evidence>
<dbReference type="GO" id="GO:0005886">
    <property type="term" value="C:plasma membrane"/>
    <property type="evidence" value="ECO:0007669"/>
    <property type="project" value="TreeGrafter"/>
</dbReference>
<dbReference type="SMART" id="SM00387">
    <property type="entry name" value="HATPase_c"/>
    <property type="match status" value="1"/>
</dbReference>
<keyword evidence="3 6" id="KW-0597">Phosphoprotein</keyword>
<dbReference type="PROSITE" id="PS50109">
    <property type="entry name" value="HIS_KIN"/>
    <property type="match status" value="1"/>
</dbReference>
<dbReference type="PROSITE" id="PS50110">
    <property type="entry name" value="RESPONSE_REGULATORY"/>
    <property type="match status" value="1"/>
</dbReference>
<dbReference type="InterPro" id="IPR004358">
    <property type="entry name" value="Sig_transdc_His_kin-like_C"/>
</dbReference>
<dbReference type="Gene3D" id="3.30.565.10">
    <property type="entry name" value="Histidine kinase-like ATPase, C-terminal domain"/>
    <property type="match status" value="1"/>
</dbReference>
<dbReference type="CDD" id="cd16922">
    <property type="entry name" value="HATPase_EvgS-ArcB-TorS-like"/>
    <property type="match status" value="1"/>
</dbReference>
<sequence>MNTSHEMNHIDYISEGIIIIDDMFNIVSTNHVFNVWFKGEDRDFKNRNLFDRFPELREKKFLTRLEKIFKFNAPVVLSSLIHKRFVDIHVGSERLMIQETLINTINIEGRRQGIICIKDVTEHCESLKVVKKRSEDNQKLVTKKLNFLSTISHDLRTPLNGIIGSLDLLKHSELNKDQGEIIETINTCSYYLLNLINDFLDISKIESNKFKIEKHNVNVERFVCEIKEMFNPEFERKKIKFVIHNMTNLDLTIFADDMRLKQVLVNLISNSLKFTSRGKVILTIEIENGELLFSVKDTGQGIPEKDQAGIFDTFSQVNRMHRGSSEGSGLGLSIVKSIIEMMSGTINLESKFGVGTHIRFVIPVEEVTPDTKMDSQHDSSNRTLPEHVSNLRVLVAEDNIINKKILKKFLEKLKIHTVLVDNGKEALDKFKEEEFDIVFLDYQMPVMNGVEAATQMIKLKPHNCPVLVAVSANALTEDRHLFQKTGFDHILSKPYTFDEFSTLVNKIIELSIGKSVQPILEKL</sequence>
<dbReference type="InterPro" id="IPR001789">
    <property type="entry name" value="Sig_transdc_resp-reg_receiver"/>
</dbReference>
<dbReference type="InterPro" id="IPR003661">
    <property type="entry name" value="HisK_dim/P_dom"/>
</dbReference>
<dbReference type="SUPFAM" id="SSF52172">
    <property type="entry name" value="CheY-like"/>
    <property type="match status" value="1"/>
</dbReference>
<feature type="modified residue" description="4-aspartylphosphate" evidence="6">
    <location>
        <position position="441"/>
    </location>
</feature>
<keyword evidence="4" id="KW-0808">Transferase</keyword>
<dbReference type="EC" id="2.7.13.3" evidence="2"/>
<accession>A0A1Y5FBP1</accession>
<dbReference type="InterPro" id="IPR005467">
    <property type="entry name" value="His_kinase_dom"/>
</dbReference>
<dbReference type="PANTHER" id="PTHR43047:SF72">
    <property type="entry name" value="OSMOSENSING HISTIDINE PROTEIN KINASE SLN1"/>
    <property type="match status" value="1"/>
</dbReference>
<dbReference type="SUPFAM" id="SSF55874">
    <property type="entry name" value="ATPase domain of HSP90 chaperone/DNA topoisomerase II/histidine kinase"/>
    <property type="match status" value="1"/>
</dbReference>
<feature type="domain" description="Histidine kinase" evidence="7">
    <location>
        <begin position="150"/>
        <end position="366"/>
    </location>
</feature>
<dbReference type="PRINTS" id="PR00344">
    <property type="entry name" value="BCTRLSENSOR"/>
</dbReference>
<comment type="caution">
    <text evidence="9">The sequence shown here is derived from an EMBL/GenBank/DDBJ whole genome shotgun (WGS) entry which is preliminary data.</text>
</comment>
<dbReference type="EMBL" id="MAAO01000007">
    <property type="protein sequence ID" value="OUR95826.1"/>
    <property type="molecule type" value="Genomic_DNA"/>
</dbReference>
<evidence type="ECO:0000259" key="7">
    <source>
        <dbReference type="PROSITE" id="PS50109"/>
    </source>
</evidence>
<keyword evidence="5" id="KW-0418">Kinase</keyword>
<dbReference type="InterPro" id="IPR003594">
    <property type="entry name" value="HATPase_dom"/>
</dbReference>
<evidence type="ECO:0000256" key="1">
    <source>
        <dbReference type="ARBA" id="ARBA00000085"/>
    </source>
</evidence>
<reference evidence="10" key="1">
    <citation type="journal article" date="2017" name="Proc. Natl. Acad. Sci. U.S.A.">
        <title>Simulation of Deepwater Horizon oil plume reveals substrate specialization within a complex community of hydrocarbon-degraders.</title>
        <authorList>
            <person name="Hu P."/>
            <person name="Dubinsky E.A."/>
            <person name="Probst A.J."/>
            <person name="Wang J."/>
            <person name="Sieber C.M.K."/>
            <person name="Tom L.M."/>
            <person name="Gardinali P."/>
            <person name="Banfield J.F."/>
            <person name="Atlas R.M."/>
            <person name="Andersen G.L."/>
        </authorList>
    </citation>
    <scope>NUCLEOTIDE SEQUENCE [LARGE SCALE GENOMIC DNA]</scope>
</reference>
<proteinExistence type="predicted"/>
<dbReference type="Proteomes" id="UP000196531">
    <property type="component" value="Unassembled WGS sequence"/>
</dbReference>
<dbReference type="SMART" id="SM00388">
    <property type="entry name" value="HisKA"/>
    <property type="match status" value="1"/>
</dbReference>
<dbReference type="Gene3D" id="3.40.50.2300">
    <property type="match status" value="1"/>
</dbReference>
<feature type="domain" description="Response regulatory" evidence="8">
    <location>
        <begin position="392"/>
        <end position="508"/>
    </location>
</feature>